<protein>
    <submittedName>
        <fullName evidence="1">Uncharacterized protein</fullName>
    </submittedName>
</protein>
<gene>
    <name evidence="1" type="ordered locus">CBO1998</name>
</gene>
<keyword evidence="2" id="KW-1185">Reference proteome</keyword>
<evidence type="ECO:0000313" key="2">
    <source>
        <dbReference type="Proteomes" id="UP000001986"/>
    </source>
</evidence>
<dbReference type="EMBL" id="AM412317">
    <property type="protein sequence ID" value="CAL83541.1"/>
    <property type="molecule type" value="Genomic_DNA"/>
</dbReference>
<dbReference type="Proteomes" id="UP000001986">
    <property type="component" value="Chromosome"/>
</dbReference>
<organism evidence="1 2">
    <name type="scientific">Clostridium botulinum (strain Hall / ATCC 3502 / NCTC 13319 / Type A)</name>
    <dbReference type="NCBI Taxonomy" id="441771"/>
    <lineage>
        <taxon>Bacteria</taxon>
        <taxon>Bacillati</taxon>
        <taxon>Bacillota</taxon>
        <taxon>Clostridia</taxon>
        <taxon>Eubacteriales</taxon>
        <taxon>Clostridiaceae</taxon>
        <taxon>Clostridium</taxon>
    </lineage>
</organism>
<accession>A5I3C3</accession>
<reference evidence="1 2" key="1">
    <citation type="journal article" date="2007" name="Genome Res.">
        <title>Genome sequence of a proteolytic (Group I) Clostridium botulinum strain Hall A and comparative analysis of the clostridial genomes.</title>
        <authorList>
            <person name="Sebaihia M."/>
            <person name="Peck M.W."/>
            <person name="Minton N.P."/>
            <person name="Thomson N.R."/>
            <person name="Holden M.T.G."/>
            <person name="Mitchell W.J."/>
            <person name="Carter A.T."/>
            <person name="Bentley S.D."/>
            <person name="Mason D.R."/>
            <person name="Crossman L."/>
            <person name="Paul C.J."/>
            <person name="Ivens A."/>
            <person name="Wells-Bennik M.H.J."/>
            <person name="Davis I.J."/>
            <person name="Cerdeno-Tarraga A.M."/>
            <person name="Churcher C."/>
            <person name="Quail M.A."/>
            <person name="Chillingworth T."/>
            <person name="Feltwell T."/>
            <person name="Fraser A."/>
            <person name="Goodhead I."/>
            <person name="Hance Z."/>
            <person name="Jagels K."/>
            <person name="Larke N."/>
            <person name="Maddison M."/>
            <person name="Moule S."/>
            <person name="Mungall K."/>
            <person name="Norbertczak H."/>
            <person name="Rabbinowitsch E."/>
            <person name="Sanders M."/>
            <person name="Simmonds M."/>
            <person name="White B."/>
            <person name="Whithead S."/>
            <person name="Parkhill J."/>
        </authorList>
    </citation>
    <scope>NUCLEOTIDE SEQUENCE [LARGE SCALE GENOMIC DNA]</scope>
    <source>
        <strain evidence="2">Hall / ATCC 3502 / NCTC 13319 / Type A [Sanger]</strain>
    </source>
</reference>
<dbReference type="PATRIC" id="fig|413999.7.peg.1972"/>
<proteinExistence type="predicted"/>
<dbReference type="KEGG" id="cbo:CBO1998"/>
<name>A5I3C3_CLOBH</name>
<dbReference type="HOGENOM" id="CLU_3287175_0_0_9"/>
<accession>A7G4T2</accession>
<dbReference type="KEGG" id="cbh:CLC_1944"/>
<evidence type="ECO:0000313" key="1">
    <source>
        <dbReference type="EMBL" id="CAL83541.1"/>
    </source>
</evidence>
<dbReference type="AlphaFoldDB" id="A5I3C3"/>
<sequence>MNYELAPEAKYSREMSTVNYVKDYIYYKKVISGFYRSHLF</sequence>